<evidence type="ECO:0000256" key="5">
    <source>
        <dbReference type="ARBA" id="ARBA00023012"/>
    </source>
</evidence>
<keyword evidence="3" id="KW-0808">Transferase</keyword>
<dbReference type="PANTHER" id="PTHR24421">
    <property type="entry name" value="NITRATE/NITRITE SENSOR PROTEIN NARX-RELATED"/>
    <property type="match status" value="1"/>
</dbReference>
<dbReference type="Proteomes" id="UP000242881">
    <property type="component" value="Unassembled WGS sequence"/>
</dbReference>
<dbReference type="InterPro" id="IPR036890">
    <property type="entry name" value="HATPase_C_sf"/>
</dbReference>
<comment type="caution">
    <text evidence="8">The sequence shown here is derived from an EMBL/GenBank/DDBJ whole genome shotgun (WGS) entry which is preliminary data.</text>
</comment>
<evidence type="ECO:0000313" key="9">
    <source>
        <dbReference type="Proteomes" id="UP000242881"/>
    </source>
</evidence>
<dbReference type="Pfam" id="PF02518">
    <property type="entry name" value="HATPase_c"/>
    <property type="match status" value="1"/>
</dbReference>
<dbReference type="InterPro" id="IPR005467">
    <property type="entry name" value="His_kinase_dom"/>
</dbReference>
<feature type="transmembrane region" description="Helical" evidence="6">
    <location>
        <begin position="12"/>
        <end position="32"/>
    </location>
</feature>
<dbReference type="EC" id="2.7.13.3" evidence="2"/>
<dbReference type="InterPro" id="IPR003594">
    <property type="entry name" value="HATPase_dom"/>
</dbReference>
<evidence type="ECO:0000256" key="3">
    <source>
        <dbReference type="ARBA" id="ARBA00022679"/>
    </source>
</evidence>
<name>A0A2J6WKV4_9BACT</name>
<comment type="catalytic activity">
    <reaction evidence="1">
        <text>ATP + protein L-histidine = ADP + protein N-phospho-L-histidine.</text>
        <dbReference type="EC" id="2.7.13.3"/>
    </reaction>
</comment>
<dbReference type="EMBL" id="PNIN01000047">
    <property type="protein sequence ID" value="PMP71008.1"/>
    <property type="molecule type" value="Genomic_DNA"/>
</dbReference>
<dbReference type="PROSITE" id="PS50109">
    <property type="entry name" value="HIS_KIN"/>
    <property type="match status" value="1"/>
</dbReference>
<accession>A0A2J6WKV4</accession>
<feature type="domain" description="Histidine kinase" evidence="7">
    <location>
        <begin position="384"/>
        <end position="563"/>
    </location>
</feature>
<dbReference type="SUPFAM" id="SSF55874">
    <property type="entry name" value="ATPase domain of HSP90 chaperone/DNA topoisomerase II/histidine kinase"/>
    <property type="match status" value="1"/>
</dbReference>
<keyword evidence="4" id="KW-0418">Kinase</keyword>
<dbReference type="GO" id="GO:0004673">
    <property type="term" value="F:protein histidine kinase activity"/>
    <property type="evidence" value="ECO:0007669"/>
    <property type="project" value="UniProtKB-EC"/>
</dbReference>
<feature type="transmembrane region" description="Helical" evidence="6">
    <location>
        <begin position="293"/>
        <end position="311"/>
    </location>
</feature>
<keyword evidence="6" id="KW-0812">Transmembrane</keyword>
<keyword evidence="6" id="KW-0472">Membrane</keyword>
<dbReference type="SMART" id="SM00387">
    <property type="entry name" value="HATPase_c"/>
    <property type="match status" value="1"/>
</dbReference>
<evidence type="ECO:0000256" key="6">
    <source>
        <dbReference type="SAM" id="Phobius"/>
    </source>
</evidence>
<organism evidence="8 9">
    <name type="scientific">Calditerrivibrio nitroreducens</name>
    <dbReference type="NCBI Taxonomy" id="477976"/>
    <lineage>
        <taxon>Bacteria</taxon>
        <taxon>Pseudomonadati</taxon>
        <taxon>Deferribacterota</taxon>
        <taxon>Deferribacteres</taxon>
        <taxon>Deferribacterales</taxon>
        <taxon>Calditerrivibrionaceae</taxon>
    </lineage>
</organism>
<gene>
    <name evidence="8" type="ORF">C0187_04650</name>
</gene>
<sequence>MISAFKLFRRYFITLTILIIAIQVIISFFILFDSYISIKKNTGTLMHFVSIALMEYDREVMRKMNLVSSLFNDIKHDLIKKNHHNIDDILKKIEKIDNPQNFSIAFINDEGKIVDTNLKEEKGLNLFQLPDAKVRLTEAKETEVLYLYFPVYNPQNNSFFAYLLQYLTEKNLFLQMGYKIDILNDLLNKVAILDTIQDYSYRFSIYNMSKIGETYLLIPLKGGKSFTQDDGNKKIYSDILNKMTKSKLFEYDESSFLKIRMAHIITKKDWSSPYGIFYVIEINPNVTGTIRNILIINIIFVLIYIILYFYYNVTIKKNFVKPLQKITEEISNSTPIVDQKSSNVLEIERLRNSYLEHLENIKLRDLLKEVFIAQENERERISKNLHDTILQDLSYILIELSRNGQKTLGDILKNSIKNLRTLLIETDMFKLKKFGLEAFLNEFMEEMMYRFQSIDFFHEIALSNVDLDEEKNLLIARIVKELLLNAAVHSGGKNIFMAVKRLDNEIVITVKDNGVGFDLDKGFNKKGHLGLKLIRERVYILKGNLKISTKDGTEVVIRIPIDEDIKDS</sequence>
<dbReference type="GO" id="GO:0000160">
    <property type="term" value="P:phosphorelay signal transduction system"/>
    <property type="evidence" value="ECO:0007669"/>
    <property type="project" value="UniProtKB-KW"/>
</dbReference>
<dbReference type="AlphaFoldDB" id="A0A2J6WKV4"/>
<dbReference type="CDD" id="cd16917">
    <property type="entry name" value="HATPase_UhpB-NarQ-NarX-like"/>
    <property type="match status" value="1"/>
</dbReference>
<proteinExistence type="predicted"/>
<evidence type="ECO:0000256" key="1">
    <source>
        <dbReference type="ARBA" id="ARBA00000085"/>
    </source>
</evidence>
<keyword evidence="6" id="KW-1133">Transmembrane helix</keyword>
<evidence type="ECO:0000256" key="4">
    <source>
        <dbReference type="ARBA" id="ARBA00022777"/>
    </source>
</evidence>
<evidence type="ECO:0000313" key="8">
    <source>
        <dbReference type="EMBL" id="PMP71008.1"/>
    </source>
</evidence>
<dbReference type="Gene3D" id="1.20.5.1930">
    <property type="match status" value="1"/>
</dbReference>
<dbReference type="PANTHER" id="PTHR24421:SF10">
    <property type="entry name" value="NITRATE_NITRITE SENSOR PROTEIN NARQ"/>
    <property type="match status" value="1"/>
</dbReference>
<evidence type="ECO:0000256" key="2">
    <source>
        <dbReference type="ARBA" id="ARBA00012438"/>
    </source>
</evidence>
<dbReference type="InterPro" id="IPR050482">
    <property type="entry name" value="Sensor_HK_TwoCompSys"/>
</dbReference>
<dbReference type="Gene3D" id="3.30.565.10">
    <property type="entry name" value="Histidine kinase-like ATPase, C-terminal domain"/>
    <property type="match status" value="1"/>
</dbReference>
<keyword evidence="5" id="KW-0902">Two-component regulatory system</keyword>
<protein>
    <recommendedName>
        <fullName evidence="2">histidine kinase</fullName>
        <ecNumber evidence="2">2.7.13.3</ecNumber>
    </recommendedName>
</protein>
<reference evidence="8 9" key="1">
    <citation type="submission" date="2018-01" db="EMBL/GenBank/DDBJ databases">
        <title>Metagenomic assembled genomes from two thermal pools in the Uzon Caldera, Kamchatka, Russia.</title>
        <authorList>
            <person name="Wilkins L."/>
            <person name="Ettinger C."/>
        </authorList>
    </citation>
    <scope>NUCLEOTIDE SEQUENCE [LARGE SCALE GENOMIC DNA]</scope>
    <source>
        <strain evidence="8">ZAV-05</strain>
    </source>
</reference>
<evidence type="ECO:0000259" key="7">
    <source>
        <dbReference type="PROSITE" id="PS50109"/>
    </source>
</evidence>